<dbReference type="GO" id="GO:0005737">
    <property type="term" value="C:cytoplasm"/>
    <property type="evidence" value="ECO:0000318"/>
    <property type="project" value="GO_Central"/>
</dbReference>
<dbReference type="InterPro" id="IPR011705">
    <property type="entry name" value="BACK"/>
</dbReference>
<dbReference type="PROSITE" id="PS50097">
    <property type="entry name" value="BTB"/>
    <property type="match status" value="1"/>
</dbReference>
<evidence type="ECO:0000313" key="5">
    <source>
        <dbReference type="Proteomes" id="UP000001593"/>
    </source>
</evidence>
<dbReference type="GO" id="GO:1990756">
    <property type="term" value="F:ubiquitin-like ligase-substrate adaptor activity"/>
    <property type="evidence" value="ECO:0000318"/>
    <property type="project" value="GO_Central"/>
</dbReference>
<dbReference type="Pfam" id="PF24681">
    <property type="entry name" value="Kelch_KLHDC2_KLHL20_DRC7"/>
    <property type="match status" value="1"/>
</dbReference>
<dbReference type="Pfam" id="PF00651">
    <property type="entry name" value="BTB"/>
    <property type="match status" value="1"/>
</dbReference>
<dbReference type="GO" id="GO:0031463">
    <property type="term" value="C:Cul3-RING ubiquitin ligase complex"/>
    <property type="evidence" value="ECO:0000318"/>
    <property type="project" value="GO_Central"/>
</dbReference>
<evidence type="ECO:0000313" key="4">
    <source>
        <dbReference type="EMBL" id="EDO34507.1"/>
    </source>
</evidence>
<dbReference type="Gene3D" id="3.30.710.10">
    <property type="entry name" value="Potassium Channel Kv1.1, Chain A"/>
    <property type="match status" value="1"/>
</dbReference>
<organism evidence="4 5">
    <name type="scientific">Nematostella vectensis</name>
    <name type="common">Starlet sea anemone</name>
    <dbReference type="NCBI Taxonomy" id="45351"/>
    <lineage>
        <taxon>Eukaryota</taxon>
        <taxon>Metazoa</taxon>
        <taxon>Cnidaria</taxon>
        <taxon>Anthozoa</taxon>
        <taxon>Hexacorallia</taxon>
        <taxon>Actiniaria</taxon>
        <taxon>Edwardsiidae</taxon>
        <taxon>Nematostella</taxon>
    </lineage>
</organism>
<dbReference type="SUPFAM" id="SSF117281">
    <property type="entry name" value="Kelch motif"/>
    <property type="match status" value="1"/>
</dbReference>
<dbReference type="Gene3D" id="2.120.10.80">
    <property type="entry name" value="Kelch-type beta propeller"/>
    <property type="match status" value="1"/>
</dbReference>
<feature type="non-terminal residue" evidence="4">
    <location>
        <position position="471"/>
    </location>
</feature>
<dbReference type="Pfam" id="PF07707">
    <property type="entry name" value="BACK"/>
    <property type="match status" value="1"/>
</dbReference>
<dbReference type="SMART" id="SM00612">
    <property type="entry name" value="Kelch"/>
    <property type="match status" value="4"/>
</dbReference>
<evidence type="ECO:0000259" key="3">
    <source>
        <dbReference type="PROSITE" id="PS50097"/>
    </source>
</evidence>
<dbReference type="AlphaFoldDB" id="A7SP59"/>
<dbReference type="OMA" id="WISAPDM"/>
<dbReference type="InterPro" id="IPR015915">
    <property type="entry name" value="Kelch-typ_b-propeller"/>
</dbReference>
<dbReference type="eggNOG" id="KOG4441">
    <property type="taxonomic scope" value="Eukaryota"/>
</dbReference>
<dbReference type="SMART" id="SM00225">
    <property type="entry name" value="BTB"/>
    <property type="match status" value="1"/>
</dbReference>
<dbReference type="InterPro" id="IPR006652">
    <property type="entry name" value="Kelch_1"/>
</dbReference>
<protein>
    <recommendedName>
        <fullName evidence="3">BTB domain-containing protein</fullName>
    </recommendedName>
</protein>
<dbReference type="SUPFAM" id="SSF54695">
    <property type="entry name" value="POZ domain"/>
    <property type="match status" value="1"/>
</dbReference>
<keyword evidence="2" id="KW-0677">Repeat</keyword>
<dbReference type="HOGENOM" id="CLU_004253_14_5_1"/>
<dbReference type="InParanoid" id="A7SP59"/>
<proteinExistence type="predicted"/>
<keyword evidence="5" id="KW-1185">Reference proteome</keyword>
<keyword evidence="1" id="KW-0880">Kelch repeat</keyword>
<reference evidence="4 5" key="1">
    <citation type="journal article" date="2007" name="Science">
        <title>Sea anemone genome reveals ancestral eumetazoan gene repertoire and genomic organization.</title>
        <authorList>
            <person name="Putnam N.H."/>
            <person name="Srivastava M."/>
            <person name="Hellsten U."/>
            <person name="Dirks B."/>
            <person name="Chapman J."/>
            <person name="Salamov A."/>
            <person name="Terry A."/>
            <person name="Shapiro H."/>
            <person name="Lindquist E."/>
            <person name="Kapitonov V.V."/>
            <person name="Jurka J."/>
            <person name="Genikhovich G."/>
            <person name="Grigoriev I.V."/>
            <person name="Lucas S.M."/>
            <person name="Steele R.E."/>
            <person name="Finnerty J.R."/>
            <person name="Technau U."/>
            <person name="Martindale M.Q."/>
            <person name="Rokhsar D.S."/>
        </authorList>
    </citation>
    <scope>NUCLEOTIDE SEQUENCE [LARGE SCALE GENOMIC DNA]</scope>
    <source>
        <strain evidence="5">CH2 X CH6</strain>
    </source>
</reference>
<feature type="domain" description="BTB" evidence="3">
    <location>
        <begin position="41"/>
        <end position="108"/>
    </location>
</feature>
<sequence>MGFFKNSVEAPKSLSKNTHPTLMEGLLLKSLNDQRQSKILCDVVLLVENEEFSAHKGILAANSHYFMAMFTTDMIEKEQERVILKKLKPSVVKEILDFLYTGRIEIDNKNVRDLLEASSFLIISSVTDKCWQFLEEYLNVETCLIVLSIADEFYNLDLNKKALKFLCREFLSVAKTREFLELSTAEIKELLSSDDIYLDDEIQLLEILIKWVNFDRSNRRKYIPELMKLVRFHFIKPGILDSQLFKDLATDLEIVSQTEQLSSLTSGGEAPRKSYSNIEVIIIAGGVDETRILDTVCCYIPSANKWCELASMNTPRWRSQMVLLNNSVLAIGGLKEVSTTNPEIPFLETYQPRKDSWQAIHTLDLPAAPMNQPRFGASAASIDNKVYVIGGCHGRITHQSGEVYDPSTERWTFLAPMATARVHCATAVHDGKLWVFGGLSEPRGSAVRDVECYDPDTNNWTSVAPMPGARA</sequence>
<accession>A7SP59</accession>
<dbReference type="Proteomes" id="UP000001593">
    <property type="component" value="Unassembled WGS sequence"/>
</dbReference>
<dbReference type="InterPro" id="IPR000210">
    <property type="entry name" value="BTB/POZ_dom"/>
</dbReference>
<dbReference type="Gene3D" id="1.25.40.420">
    <property type="match status" value="1"/>
</dbReference>
<dbReference type="InterPro" id="IPR011333">
    <property type="entry name" value="SKP1/BTB/POZ_sf"/>
</dbReference>
<dbReference type="PANTHER" id="PTHR45632:SF3">
    <property type="entry name" value="KELCH-LIKE PROTEIN 32"/>
    <property type="match status" value="1"/>
</dbReference>
<dbReference type="PANTHER" id="PTHR45632">
    <property type="entry name" value="LD33804P"/>
    <property type="match status" value="1"/>
</dbReference>
<dbReference type="SMART" id="SM00875">
    <property type="entry name" value="BACK"/>
    <property type="match status" value="1"/>
</dbReference>
<dbReference type="GO" id="GO:0043161">
    <property type="term" value="P:proteasome-mediated ubiquitin-dependent protein catabolic process"/>
    <property type="evidence" value="ECO:0000318"/>
    <property type="project" value="GO_Central"/>
</dbReference>
<name>A7SP59_NEMVE</name>
<dbReference type="EMBL" id="DS469728">
    <property type="protein sequence ID" value="EDO34507.1"/>
    <property type="molecule type" value="Genomic_DNA"/>
</dbReference>
<evidence type="ECO:0000256" key="2">
    <source>
        <dbReference type="ARBA" id="ARBA00022737"/>
    </source>
</evidence>
<gene>
    <name evidence="4" type="ORF">NEMVEDRAFT_v1g191947</name>
</gene>
<evidence type="ECO:0000256" key="1">
    <source>
        <dbReference type="ARBA" id="ARBA00022441"/>
    </source>
</evidence>
<dbReference type="PhylomeDB" id="A7SP59"/>